<keyword evidence="1" id="KW-0808">Transferase</keyword>
<keyword evidence="2" id="KW-1185">Reference proteome</keyword>
<dbReference type="Proteomes" id="UP000682782">
    <property type="component" value="Chromosome"/>
</dbReference>
<evidence type="ECO:0000313" key="1">
    <source>
        <dbReference type="EMBL" id="QUC68102.1"/>
    </source>
</evidence>
<reference evidence="1" key="1">
    <citation type="submission" date="2021-01" db="EMBL/GenBank/DDBJ databases">
        <title>Complete genome sequence of Clostridiales bacterium R-7.</title>
        <authorList>
            <person name="Mahoney-Kurpe S.C."/>
            <person name="Palevich N."/>
            <person name="Koike S."/>
            <person name="Moon C.D."/>
            <person name="Attwood G.T."/>
        </authorList>
    </citation>
    <scope>NUCLEOTIDE SEQUENCE</scope>
    <source>
        <strain evidence="1">R-7</strain>
    </source>
</reference>
<proteinExistence type="predicted"/>
<protein>
    <submittedName>
        <fullName evidence="1">RsmF rRNA methyltransferase first C-terminal domain-containing protein</fullName>
    </submittedName>
</protein>
<organism evidence="1 2">
    <name type="scientific">Aristaeella hokkaidonensis</name>
    <dbReference type="NCBI Taxonomy" id="3046382"/>
    <lineage>
        <taxon>Bacteria</taxon>
        <taxon>Bacillati</taxon>
        <taxon>Bacillota</taxon>
        <taxon>Clostridia</taxon>
        <taxon>Eubacteriales</taxon>
        <taxon>Aristaeellaceae</taxon>
        <taxon>Aristaeella</taxon>
    </lineage>
</organism>
<evidence type="ECO:0000313" key="2">
    <source>
        <dbReference type="Proteomes" id="UP000682782"/>
    </source>
</evidence>
<sequence length="435" mass="47554">MNIKLPEDFISRMRLQLGDELTAFLHALEEPPVRGIRMNPLKVTDSIKSLTEDGRVPWAKDGYYLALDSNAGSMILHETGAFYIQEPGAMLPAAVLAARPGEKVLDLCAAPGGKSTQIGCGMKGEGLLVCNEPVPKRAAILSSNIERMGLPNTVVTCAKPDQLAKQWPEGFDAVMVDAPCSGEGMFRRDPETRNEWTQDKADGCAERQQEILSAAAGLVRPGGRLVYSTCTYNPRENEENARWFTAQFPEFSLQAFTLPGIDAPEGMFTCYPHRLKGEGQFAALFRKAGDGEAVLPEDRSMPVPSKNDSAVFAGAFPDLPRATHLFGNTMISIPKLPDLKGIRTLRIGLHLGEVRGKNAFPDHAAALCFRTPAMQTYDMKPEEVVRFLSGETIKSSLEGWTLMRYNSLAAGWGKGSGGMIKNHYPKGLRGLHYLP</sequence>
<keyword evidence="1" id="KW-0489">Methyltransferase</keyword>
<dbReference type="EMBL" id="CP068393">
    <property type="protein sequence ID" value="QUC68102.1"/>
    <property type="molecule type" value="Genomic_DNA"/>
</dbReference>
<name>A0AC61MYH5_9FIRM</name>
<gene>
    <name evidence="1" type="ORF">JYE49_05260</name>
</gene>
<accession>A0AC61MYH5</accession>